<gene>
    <name evidence="10" type="ORF">AMS66_00055</name>
</gene>
<dbReference type="SUPFAM" id="SSF55083">
    <property type="entry name" value="6-hydroxymethyl-7,8-dihydropterin pyrophosphokinase, HPPK"/>
    <property type="match status" value="1"/>
</dbReference>
<dbReference type="PATRIC" id="fig|1705561.3.peg.278"/>
<dbReference type="GO" id="GO:0016301">
    <property type="term" value="F:kinase activity"/>
    <property type="evidence" value="ECO:0007669"/>
    <property type="project" value="UniProtKB-KW"/>
</dbReference>
<comment type="catalytic activity">
    <reaction evidence="1">
        <text>6-hydroxymethyl-7,8-dihydropterin + ATP = (7,8-dihydropterin-6-yl)methyl diphosphate + AMP + H(+)</text>
        <dbReference type="Rhea" id="RHEA:11412"/>
        <dbReference type="ChEBI" id="CHEBI:15378"/>
        <dbReference type="ChEBI" id="CHEBI:30616"/>
        <dbReference type="ChEBI" id="CHEBI:44841"/>
        <dbReference type="ChEBI" id="CHEBI:72950"/>
        <dbReference type="ChEBI" id="CHEBI:456215"/>
        <dbReference type="EC" id="2.7.6.3"/>
    </reaction>
</comment>
<dbReference type="GO" id="GO:0046654">
    <property type="term" value="P:tetrahydrofolate biosynthetic process"/>
    <property type="evidence" value="ECO:0007669"/>
    <property type="project" value="UniProtKB-UniPathway"/>
</dbReference>
<dbReference type="Gene3D" id="3.30.70.560">
    <property type="entry name" value="7,8-Dihydro-6-hydroxymethylpterin-pyrophosphokinase HPPK"/>
    <property type="match status" value="1"/>
</dbReference>
<comment type="caution">
    <text evidence="10">The sequence shown here is derived from an EMBL/GenBank/DDBJ whole genome shotgun (WGS) entry which is preliminary data.</text>
</comment>
<proteinExistence type="predicted"/>
<dbReference type="Proteomes" id="UP000037688">
    <property type="component" value="Unassembled WGS sequence"/>
</dbReference>
<keyword evidence="6 10" id="KW-0418">Kinase</keyword>
<dbReference type="CDD" id="cd00483">
    <property type="entry name" value="HPPK"/>
    <property type="match status" value="1"/>
</dbReference>
<evidence type="ECO:0000313" key="10">
    <source>
        <dbReference type="EMBL" id="KOY18451.1"/>
    </source>
</evidence>
<accession>A0A0N0C6A8</accession>
<comment type="pathway">
    <text evidence="2">Cofactor biosynthesis; tetrahydrofolate biosynthesis; 2-amino-4-hydroxy-6-hydroxymethyl-7,8-dihydropteridine diphosphate from 7,8-dihydroneopterin triphosphate: step 4/4.</text>
</comment>
<dbReference type="Pfam" id="PF01288">
    <property type="entry name" value="HPPK"/>
    <property type="match status" value="1"/>
</dbReference>
<keyword evidence="11" id="KW-1185">Reference proteome</keyword>
<evidence type="ECO:0000256" key="4">
    <source>
        <dbReference type="ARBA" id="ARBA00022679"/>
    </source>
</evidence>
<dbReference type="GO" id="GO:0005524">
    <property type="term" value="F:ATP binding"/>
    <property type="evidence" value="ECO:0007669"/>
    <property type="project" value="UniProtKB-KW"/>
</dbReference>
<evidence type="ECO:0000256" key="1">
    <source>
        <dbReference type="ARBA" id="ARBA00000198"/>
    </source>
</evidence>
<organism evidence="10 11">
    <name type="scientific">Paenibacillus xylanivorans</name>
    <dbReference type="NCBI Taxonomy" id="1705561"/>
    <lineage>
        <taxon>Bacteria</taxon>
        <taxon>Bacillati</taxon>
        <taxon>Bacillota</taxon>
        <taxon>Bacilli</taxon>
        <taxon>Bacillales</taxon>
        <taxon>Paenibacillaceae</taxon>
        <taxon>Paenibacillus</taxon>
    </lineage>
</organism>
<sequence>MIAHSTSESSEAYIALGANLGDREQTLLEALTLLDAHPHISVLRCSALYETEPVGYVDQPAFLNMATAVQTTLLPEQLLTELLEIETRLGRVRDIRWGPRTVDLDLLWMDGETSDTERLQLPHPRMGERAFVLVPLADIVTEDEHSGLYTFVQSSLSVLDGKDGIQLWKTCNWPIESGLSGS</sequence>
<dbReference type="PANTHER" id="PTHR43071:SF1">
    <property type="entry name" value="2-AMINO-4-HYDROXY-6-HYDROXYMETHYLDIHYDROPTERIDINE PYROPHOSPHOKINASE"/>
    <property type="match status" value="1"/>
</dbReference>
<dbReference type="OrthoDB" id="9808041at2"/>
<reference evidence="10 11" key="1">
    <citation type="submission" date="2015-08" db="EMBL/GenBank/DDBJ databases">
        <title>Draft genome sequence of cellulolytic and xylanolytic Paenibacillus sp. A59, isolated from a decaying forest soil from Patagonia, Argentina.</title>
        <authorList>
            <person name="Ghio S."/>
            <person name="Caceres A.M."/>
            <person name="Talia P."/>
            <person name="Grasso D."/>
            <person name="Campos E."/>
        </authorList>
    </citation>
    <scope>NUCLEOTIDE SEQUENCE [LARGE SCALE GENOMIC DNA]</scope>
    <source>
        <strain evidence="10 11">A59</strain>
    </source>
</reference>
<keyword evidence="7" id="KW-0067">ATP-binding</keyword>
<dbReference type="EC" id="2.7.6.3" evidence="3"/>
<protein>
    <recommendedName>
        <fullName evidence="3">2-amino-4-hydroxy-6-hydroxymethyldihydropteridine diphosphokinase</fullName>
        <ecNumber evidence="3">2.7.6.3</ecNumber>
    </recommendedName>
</protein>
<dbReference type="EMBL" id="LITU01000004">
    <property type="protein sequence ID" value="KOY18451.1"/>
    <property type="molecule type" value="Genomic_DNA"/>
</dbReference>
<dbReference type="UniPathway" id="UPA00077">
    <property type="reaction ID" value="UER00155"/>
</dbReference>
<dbReference type="PROSITE" id="PS00794">
    <property type="entry name" value="HPPK"/>
    <property type="match status" value="1"/>
</dbReference>
<dbReference type="InterPro" id="IPR035907">
    <property type="entry name" value="Hppk_sf"/>
</dbReference>
<evidence type="ECO:0000259" key="9">
    <source>
        <dbReference type="PROSITE" id="PS00794"/>
    </source>
</evidence>
<dbReference type="NCBIfam" id="TIGR01498">
    <property type="entry name" value="folK"/>
    <property type="match status" value="1"/>
</dbReference>
<dbReference type="AlphaFoldDB" id="A0A0N0C6A8"/>
<evidence type="ECO:0000256" key="6">
    <source>
        <dbReference type="ARBA" id="ARBA00022777"/>
    </source>
</evidence>
<dbReference type="RefSeq" id="WP_053778904.1">
    <property type="nucleotide sequence ID" value="NZ_LITU01000004.1"/>
</dbReference>
<name>A0A0N0C6A8_9BACL</name>
<dbReference type="GO" id="GO:0003848">
    <property type="term" value="F:2-amino-4-hydroxy-6-hydroxymethyldihydropteridine diphosphokinase activity"/>
    <property type="evidence" value="ECO:0007669"/>
    <property type="project" value="UniProtKB-EC"/>
</dbReference>
<keyword evidence="5" id="KW-0547">Nucleotide-binding</keyword>
<evidence type="ECO:0000256" key="8">
    <source>
        <dbReference type="ARBA" id="ARBA00022909"/>
    </source>
</evidence>
<dbReference type="GO" id="GO:0046656">
    <property type="term" value="P:folic acid biosynthetic process"/>
    <property type="evidence" value="ECO:0007669"/>
    <property type="project" value="UniProtKB-KW"/>
</dbReference>
<keyword evidence="4" id="KW-0808">Transferase</keyword>
<evidence type="ECO:0000313" key="11">
    <source>
        <dbReference type="Proteomes" id="UP000037688"/>
    </source>
</evidence>
<feature type="domain" description="7,8-dihydro-6-hydroxymethylpterin-pyrophosphokinase" evidence="9">
    <location>
        <begin position="96"/>
        <end position="107"/>
    </location>
</feature>
<evidence type="ECO:0000256" key="7">
    <source>
        <dbReference type="ARBA" id="ARBA00022840"/>
    </source>
</evidence>
<evidence type="ECO:0000256" key="3">
    <source>
        <dbReference type="ARBA" id="ARBA00013253"/>
    </source>
</evidence>
<evidence type="ECO:0000256" key="2">
    <source>
        <dbReference type="ARBA" id="ARBA00005051"/>
    </source>
</evidence>
<evidence type="ECO:0000256" key="5">
    <source>
        <dbReference type="ARBA" id="ARBA00022741"/>
    </source>
</evidence>
<keyword evidence="8" id="KW-0289">Folate biosynthesis</keyword>
<dbReference type="PANTHER" id="PTHR43071">
    <property type="entry name" value="2-AMINO-4-HYDROXY-6-HYDROXYMETHYLDIHYDROPTERIDINE PYROPHOSPHOKINASE"/>
    <property type="match status" value="1"/>
</dbReference>
<dbReference type="InterPro" id="IPR000550">
    <property type="entry name" value="Hppk"/>
</dbReference>